<dbReference type="AlphaFoldDB" id="A0A9P1J705"/>
<keyword evidence="3" id="KW-1185">Reference proteome</keyword>
<accession>A0A9P1J705</accession>
<feature type="compositionally biased region" description="Basic and acidic residues" evidence="1">
    <location>
        <begin position="308"/>
        <end position="322"/>
    </location>
</feature>
<feature type="compositionally biased region" description="Acidic residues" evidence="1">
    <location>
        <begin position="323"/>
        <end position="335"/>
    </location>
</feature>
<gene>
    <name evidence="2" type="ORF">CAMP_LOCUS18726</name>
</gene>
<name>A0A9P1J705_9PELO</name>
<feature type="compositionally biased region" description="Polar residues" evidence="1">
    <location>
        <begin position="125"/>
        <end position="140"/>
    </location>
</feature>
<dbReference type="EMBL" id="CANHGI010000006">
    <property type="protein sequence ID" value="CAI5456089.1"/>
    <property type="molecule type" value="Genomic_DNA"/>
</dbReference>
<feature type="compositionally biased region" description="Polar residues" evidence="1">
    <location>
        <begin position="196"/>
        <end position="207"/>
    </location>
</feature>
<evidence type="ECO:0000256" key="1">
    <source>
        <dbReference type="SAM" id="MobiDB-lite"/>
    </source>
</evidence>
<feature type="compositionally biased region" description="Acidic residues" evidence="1">
    <location>
        <begin position="360"/>
        <end position="372"/>
    </location>
</feature>
<feature type="compositionally biased region" description="Low complexity" evidence="1">
    <location>
        <begin position="268"/>
        <end position="282"/>
    </location>
</feature>
<sequence>MSTNHPKTWCDLNCDLHGLLIDNWPKIEEVFRQYSTPTNTILISMQHDDMFQVIISSVLEGSRILKFTAIKLTEKLIHMFGAHPFLKETVPEKLLDALAENTRRIREFRFLKRNGPSFQDPLETGESSSAQSNNIDPINSILQNGNEAQEDAPVNDNVRVVVEGLEELEDVKDFGELIRKQKELENQAKLNAQAVGESSNAQAQPEDNTGAVAESSRKQKKIENQAKPIAQPVDESRLLAQAQPEDNAEAVAESSTINGKPEIAENIDSVVGNSSSNGNGSKSSDKNDTVAKAKTTPKTPKITKKSPKVHDFAAEQVEHLFADEPEEANLSDDETYYPNREHKKKKKRHSRKRKRQQEYHDEDTDEDDLDYSEEGRGEHKKKIVKSGPTPAKKRSYEQPKQRYSEGRPPSLAVTRNPYNTVRFDSRLVEEPDDDEAEEAVEEQQQEVEEPEETVENNVVEEKETEKDSNPEEVQEEEDKKPNQPEKSNDEPVPSTSRAYQGEPVDVTIDGNQNKKLKKYNGMLFDQEALDILYPEKEDDFNDLTSQIYDEEEIARLDQRYARHQSADVPAVADEVSTLMGETVQELLDMNKLKNIDFGLTGEKMKLQAVYEMNNQVMLNYLNTTTPPIEWLSFYKLDKNSHFPDAALYITKEMMTDSYEKIYGAYYSELFEQDVDTTDAELLFKYILARQIYVSNLRFPNGRITEFEKFNYGKLKDAGSTFVFPGGDRVAIDHNTRYTSNSFLTQQNWKNFKIGSMVWVRFKSKWWPAYIVAFESNNGAFGLPILSKPKHGPVIVKNELLIHVKYPDGACSYMNIGMIDHFTTNFCIRFDPTNGSTNYVSSVAYCINQLRQVGYFEEHISYKVGNALLNYGWDFNYLPPYQHKRIFCQNTVQGLPDPMILMEMRTKYAKSVEEKSTAKVKDLLYSPFSFTEKSIKKYETGRREMAAAHNIDLHHFHRYLEANGGTMNAAPIMYRVTGCVAKVMDKYKPWGYNKNEDLEEQSSKKSSKKEE</sequence>
<feature type="compositionally biased region" description="Acidic residues" evidence="1">
    <location>
        <begin position="430"/>
        <end position="454"/>
    </location>
</feature>
<feature type="compositionally biased region" description="Basic and acidic residues" evidence="1">
    <location>
        <begin position="459"/>
        <end position="469"/>
    </location>
</feature>
<feature type="compositionally biased region" description="Basic and acidic residues" evidence="1">
    <location>
        <begin position="477"/>
        <end position="489"/>
    </location>
</feature>
<feature type="region of interest" description="Disordered" evidence="1">
    <location>
        <begin position="116"/>
        <end position="140"/>
    </location>
</feature>
<feature type="compositionally biased region" description="Basic and acidic residues" evidence="1">
    <location>
        <begin position="215"/>
        <end position="224"/>
    </location>
</feature>
<evidence type="ECO:0000313" key="2">
    <source>
        <dbReference type="EMBL" id="CAI5456089.1"/>
    </source>
</evidence>
<feature type="compositionally biased region" description="Basic and acidic residues" evidence="1">
    <location>
        <begin position="394"/>
        <end position="405"/>
    </location>
</feature>
<dbReference type="OrthoDB" id="10690129at2759"/>
<evidence type="ECO:0000313" key="3">
    <source>
        <dbReference type="Proteomes" id="UP001152747"/>
    </source>
</evidence>
<dbReference type="Proteomes" id="UP001152747">
    <property type="component" value="Unassembled WGS sequence"/>
</dbReference>
<comment type="caution">
    <text evidence="2">The sequence shown here is derived from an EMBL/GenBank/DDBJ whole genome shotgun (WGS) entry which is preliminary data.</text>
</comment>
<reference evidence="2" key="1">
    <citation type="submission" date="2022-11" db="EMBL/GenBank/DDBJ databases">
        <authorList>
            <person name="Kikuchi T."/>
        </authorList>
    </citation>
    <scope>NUCLEOTIDE SEQUENCE</scope>
    <source>
        <strain evidence="2">PS1010</strain>
    </source>
</reference>
<protein>
    <recommendedName>
        <fullName evidence="4">PWWP domain-containing protein</fullName>
    </recommendedName>
</protein>
<organism evidence="2 3">
    <name type="scientific">Caenorhabditis angaria</name>
    <dbReference type="NCBI Taxonomy" id="860376"/>
    <lineage>
        <taxon>Eukaryota</taxon>
        <taxon>Metazoa</taxon>
        <taxon>Ecdysozoa</taxon>
        <taxon>Nematoda</taxon>
        <taxon>Chromadorea</taxon>
        <taxon>Rhabditida</taxon>
        <taxon>Rhabditina</taxon>
        <taxon>Rhabditomorpha</taxon>
        <taxon>Rhabditoidea</taxon>
        <taxon>Rhabditidae</taxon>
        <taxon>Peloderinae</taxon>
        <taxon>Caenorhabditis</taxon>
    </lineage>
</organism>
<evidence type="ECO:0008006" key="4">
    <source>
        <dbReference type="Google" id="ProtNLM"/>
    </source>
</evidence>
<feature type="region of interest" description="Disordered" evidence="1">
    <location>
        <begin position="193"/>
        <end position="509"/>
    </location>
</feature>
<feature type="compositionally biased region" description="Basic residues" evidence="1">
    <location>
        <begin position="341"/>
        <end position="355"/>
    </location>
</feature>
<proteinExistence type="predicted"/>